<dbReference type="InterPro" id="IPR007874">
    <property type="entry name" value="MinC_N"/>
</dbReference>
<feature type="domain" description="Septum formation inhibitor MinC N-terminal" evidence="9">
    <location>
        <begin position="16"/>
        <end position="88"/>
    </location>
</feature>
<dbReference type="HAMAP" id="MF_00267">
    <property type="entry name" value="MinC"/>
    <property type="match status" value="1"/>
</dbReference>
<dbReference type="InterPro" id="IPR013033">
    <property type="entry name" value="MinC"/>
</dbReference>
<comment type="function">
    <text evidence="5 6">Cell division inhibitor that blocks the formation of polar Z ring septums. Rapidly oscillates between the poles of the cell to destabilize FtsZ filaments that have formed before they mature into polar Z rings. Prevents FtsZ polymerization.</text>
</comment>
<organism evidence="10 11">
    <name type="scientific">Halopseudomonas formosensis</name>
    <dbReference type="NCBI Taxonomy" id="1002526"/>
    <lineage>
        <taxon>Bacteria</taxon>
        <taxon>Pseudomonadati</taxon>
        <taxon>Pseudomonadota</taxon>
        <taxon>Gammaproteobacteria</taxon>
        <taxon>Pseudomonadales</taxon>
        <taxon>Pseudomonadaceae</taxon>
        <taxon>Halopseudomonas</taxon>
    </lineage>
</organism>
<sequence>MTSNSNLDLLDSDPVFHLKGGMLAMTVVELVRQAPERFAIQLAEKVEQAPNFFQDTPVLISLEKLDDRLDISGLIALLRICRDHGLLPVALRGSEDYRPLAQQSSLVLLPPGRGGRDKPLETTEPQPQAVAQQPTANPPAPEVAPAQPTPTRVITTPVRSGQQVYAPGGDLIVLAPVSAGSELLADGHIHVYGPLRGRALAGVRGDTGARIFCQSLEAELVSVAGQYKVAEDLRRQPLWKAASQIALEGDSLKITAL</sequence>
<evidence type="ECO:0000256" key="7">
    <source>
        <dbReference type="SAM" id="MobiDB-lite"/>
    </source>
</evidence>
<dbReference type="GO" id="GO:0000902">
    <property type="term" value="P:cell morphogenesis"/>
    <property type="evidence" value="ECO:0007669"/>
    <property type="project" value="InterPro"/>
</dbReference>
<dbReference type="NCBIfam" id="TIGR01222">
    <property type="entry name" value="minC"/>
    <property type="match status" value="1"/>
</dbReference>
<accession>A0A1I6B4R0</accession>
<keyword evidence="4 6" id="KW-0131">Cell cycle</keyword>
<evidence type="ECO:0000256" key="3">
    <source>
        <dbReference type="ARBA" id="ARBA00023210"/>
    </source>
</evidence>
<dbReference type="PANTHER" id="PTHR34108:SF1">
    <property type="entry name" value="SEPTUM SITE-DETERMINING PROTEIN MINC"/>
    <property type="match status" value="1"/>
</dbReference>
<evidence type="ECO:0000256" key="2">
    <source>
        <dbReference type="ARBA" id="ARBA00022618"/>
    </source>
</evidence>
<dbReference type="AlphaFoldDB" id="A0A1I6B4R0"/>
<feature type="region of interest" description="Disordered" evidence="7">
    <location>
        <begin position="102"/>
        <end position="151"/>
    </location>
</feature>
<keyword evidence="2 6" id="KW-0132">Cell division</keyword>
<dbReference type="Gene3D" id="2.160.20.70">
    <property type="match status" value="1"/>
</dbReference>
<feature type="compositionally biased region" description="Low complexity" evidence="7">
    <location>
        <begin position="125"/>
        <end position="135"/>
    </location>
</feature>
<evidence type="ECO:0000256" key="1">
    <source>
        <dbReference type="ARBA" id="ARBA00006291"/>
    </source>
</evidence>
<dbReference type="Gene3D" id="3.30.70.260">
    <property type="match status" value="1"/>
</dbReference>
<evidence type="ECO:0000256" key="5">
    <source>
        <dbReference type="ARBA" id="ARBA00025606"/>
    </source>
</evidence>
<dbReference type="GO" id="GO:0000917">
    <property type="term" value="P:division septum assembly"/>
    <property type="evidence" value="ECO:0007669"/>
    <property type="project" value="UniProtKB-KW"/>
</dbReference>
<evidence type="ECO:0000259" key="9">
    <source>
        <dbReference type="Pfam" id="PF05209"/>
    </source>
</evidence>
<evidence type="ECO:0000313" key="11">
    <source>
        <dbReference type="Proteomes" id="UP000242815"/>
    </source>
</evidence>
<reference evidence="10 11" key="1">
    <citation type="submission" date="2016-10" db="EMBL/GenBank/DDBJ databases">
        <authorList>
            <person name="de Groot N.N."/>
        </authorList>
    </citation>
    <scope>NUCLEOTIDE SEQUENCE [LARGE SCALE GENOMIC DNA]</scope>
    <source>
        <strain evidence="10 11">JCM 18415</strain>
    </source>
</reference>
<dbReference type="GO" id="GO:1901891">
    <property type="term" value="P:regulation of cell septum assembly"/>
    <property type="evidence" value="ECO:0007669"/>
    <property type="project" value="InterPro"/>
</dbReference>
<name>A0A1I6B4R0_9GAMM</name>
<protein>
    <recommendedName>
        <fullName evidence="6">Probable septum site-determining protein MinC</fullName>
    </recommendedName>
</protein>
<dbReference type="InterPro" id="IPR005526">
    <property type="entry name" value="Septum_form_inhib_MinC_C"/>
</dbReference>
<dbReference type="STRING" id="1002526.SAMN05216578_103130"/>
<evidence type="ECO:0000313" key="10">
    <source>
        <dbReference type="EMBL" id="SFQ75913.1"/>
    </source>
</evidence>
<dbReference type="Proteomes" id="UP000242815">
    <property type="component" value="Unassembled WGS sequence"/>
</dbReference>
<dbReference type="RefSeq" id="WP_090537982.1">
    <property type="nucleotide sequence ID" value="NZ_FOYD01000003.1"/>
</dbReference>
<dbReference type="Pfam" id="PF03775">
    <property type="entry name" value="MinC_C"/>
    <property type="match status" value="1"/>
</dbReference>
<dbReference type="InterPro" id="IPR036145">
    <property type="entry name" value="MinC_C_sf"/>
</dbReference>
<dbReference type="PANTHER" id="PTHR34108">
    <property type="entry name" value="SEPTUM SITE-DETERMINING PROTEIN MINC"/>
    <property type="match status" value="1"/>
</dbReference>
<comment type="subunit">
    <text evidence="6">Interacts with MinD and FtsZ.</text>
</comment>
<dbReference type="SUPFAM" id="SSF63848">
    <property type="entry name" value="Cell-division inhibitor MinC, C-terminal domain"/>
    <property type="match status" value="1"/>
</dbReference>
<dbReference type="Pfam" id="PF05209">
    <property type="entry name" value="MinC_N"/>
    <property type="match status" value="1"/>
</dbReference>
<dbReference type="GO" id="GO:0051302">
    <property type="term" value="P:regulation of cell division"/>
    <property type="evidence" value="ECO:0007669"/>
    <property type="project" value="InterPro"/>
</dbReference>
<evidence type="ECO:0000256" key="6">
    <source>
        <dbReference type="HAMAP-Rule" id="MF_00267"/>
    </source>
</evidence>
<dbReference type="InterPro" id="IPR016098">
    <property type="entry name" value="CAP/MinC_C"/>
</dbReference>
<feature type="domain" description="Septum formation inhibitor MinC C-terminal" evidence="8">
    <location>
        <begin position="153"/>
        <end position="254"/>
    </location>
</feature>
<gene>
    <name evidence="6" type="primary">minC</name>
    <name evidence="10" type="ORF">SAMN05216578_103130</name>
</gene>
<dbReference type="EMBL" id="FOYD01000003">
    <property type="protein sequence ID" value="SFQ75913.1"/>
    <property type="molecule type" value="Genomic_DNA"/>
</dbReference>
<comment type="similarity">
    <text evidence="1 6">Belongs to the MinC family.</text>
</comment>
<evidence type="ECO:0000259" key="8">
    <source>
        <dbReference type="Pfam" id="PF03775"/>
    </source>
</evidence>
<proteinExistence type="inferred from homology"/>
<keyword evidence="3 6" id="KW-0717">Septation</keyword>
<dbReference type="OrthoDB" id="9794530at2"/>
<evidence type="ECO:0000256" key="4">
    <source>
        <dbReference type="ARBA" id="ARBA00023306"/>
    </source>
</evidence>